<dbReference type="InterPro" id="IPR046373">
    <property type="entry name" value="Acyl-CoA_Oxase/DH_mid-dom_sf"/>
</dbReference>
<keyword evidence="12" id="KW-1185">Reference proteome</keyword>
<evidence type="ECO:0000259" key="10">
    <source>
        <dbReference type="Pfam" id="PF02771"/>
    </source>
</evidence>
<proteinExistence type="inferred from homology"/>
<dbReference type="GO" id="GO:0005737">
    <property type="term" value="C:cytoplasm"/>
    <property type="evidence" value="ECO:0007669"/>
    <property type="project" value="TreeGrafter"/>
</dbReference>
<dbReference type="GO" id="GO:0050660">
    <property type="term" value="F:flavin adenine dinucleotide binding"/>
    <property type="evidence" value="ECO:0007669"/>
    <property type="project" value="InterPro"/>
</dbReference>
<dbReference type="Pfam" id="PF02770">
    <property type="entry name" value="Acyl-CoA_dh_M"/>
    <property type="match status" value="1"/>
</dbReference>
<dbReference type="InterPro" id="IPR006091">
    <property type="entry name" value="Acyl-CoA_Oxase/DH_mid-dom"/>
</dbReference>
<dbReference type="PIRSF" id="PIRSF016578">
    <property type="entry name" value="HsaA"/>
    <property type="match status" value="1"/>
</dbReference>
<sequence>MSQAATPIKSLPDLNFDTTRPPSPFMNEDHAAWRQTLRKWVEKEIMPFASEWDEAEEFPEELYKKAADVGLLRMGYPEQYGGIQEGLDQFHGIVTSEELARVGAGGINASLMVHGIGLPPIINIGSEEMKERIAPDVLNGDKHIALGITEPSGGSDVANIQTRAEDKGDHYLVNGSKMFITGGMRADYITTAVRTGGPGTKGISLLLIETDREGVSRTPLKKMGWWASDTAAIYFDDVKVPKENIIGTENNGFIGIMLNFNSERLGMAAGANAMARVCMEDAAAWARERTTFGKRLADHQVIRHKIADMYQRIQATQAYLEICAWRVMQGETPVADLSMLKVQATTTMEFCAREAMQILGGNGYLRGGRVERIYREVRVNAIGGGSEEIMRDLTARQLGL</sequence>
<dbReference type="SUPFAM" id="SSF56645">
    <property type="entry name" value="Acyl-CoA dehydrogenase NM domain-like"/>
    <property type="match status" value="1"/>
</dbReference>
<reference evidence="11 12" key="1">
    <citation type="journal article" date="2016" name="Int. J. Syst. Evol. Microbiol.">
        <title>Pyruvatibacter mobilis gen. nov., sp. nov., a marine bacterium from the culture broth of Picochlorum sp. 122.</title>
        <authorList>
            <person name="Wang G."/>
            <person name="Tang M."/>
            <person name="Wu H."/>
            <person name="Dai S."/>
            <person name="Li T."/>
            <person name="Chen C."/>
            <person name="He H."/>
            <person name="Fan J."/>
            <person name="Xiang W."/>
            <person name="Li X."/>
        </authorList>
    </citation>
    <scope>NUCLEOTIDE SEQUENCE [LARGE SCALE GENOMIC DNA]</scope>
    <source>
        <strain evidence="11 12">GYP-11</strain>
    </source>
</reference>
<evidence type="ECO:0000313" key="12">
    <source>
        <dbReference type="Proteomes" id="UP000470384"/>
    </source>
</evidence>
<dbReference type="PANTHER" id="PTHR48083">
    <property type="entry name" value="MEDIUM-CHAIN SPECIFIC ACYL-COA DEHYDROGENASE, MITOCHONDRIAL-RELATED"/>
    <property type="match status" value="1"/>
</dbReference>
<feature type="domain" description="Acyl-CoA dehydrogenase/oxidase C-terminal" evidence="8">
    <location>
        <begin position="250"/>
        <end position="398"/>
    </location>
</feature>
<organism evidence="11 12">
    <name type="scientific">Pyruvatibacter mobilis</name>
    <dbReference type="NCBI Taxonomy" id="1712261"/>
    <lineage>
        <taxon>Bacteria</taxon>
        <taxon>Pseudomonadati</taxon>
        <taxon>Pseudomonadota</taxon>
        <taxon>Alphaproteobacteria</taxon>
        <taxon>Hyphomicrobiales</taxon>
        <taxon>Parvibaculaceae</taxon>
        <taxon>Pyruvatibacter</taxon>
    </lineage>
</organism>
<evidence type="ECO:0000256" key="3">
    <source>
        <dbReference type="ARBA" id="ARBA00022630"/>
    </source>
</evidence>
<evidence type="ECO:0000256" key="1">
    <source>
        <dbReference type="ARBA" id="ARBA00001974"/>
    </source>
</evidence>
<evidence type="ECO:0000313" key="11">
    <source>
        <dbReference type="EMBL" id="NBG94719.1"/>
    </source>
</evidence>
<accession>A0A845Q8K4</accession>
<dbReference type="Proteomes" id="UP000470384">
    <property type="component" value="Unassembled WGS sequence"/>
</dbReference>
<keyword evidence="4 6" id="KW-0274">FAD</keyword>
<evidence type="ECO:0000256" key="7">
    <source>
        <dbReference type="SAM" id="MobiDB-lite"/>
    </source>
</evidence>
<feature type="domain" description="Acyl-CoA dehydrogenase/oxidase N-terminal" evidence="10">
    <location>
        <begin position="27"/>
        <end position="141"/>
    </location>
</feature>
<keyword evidence="5 6" id="KW-0560">Oxidoreductase</keyword>
<gene>
    <name evidence="11" type="ORF">GTQ45_03130</name>
</gene>
<dbReference type="InterPro" id="IPR013786">
    <property type="entry name" value="AcylCoA_DH/ox_N"/>
</dbReference>
<keyword evidence="3 6" id="KW-0285">Flavoprotein</keyword>
<comment type="similarity">
    <text evidence="2 6">Belongs to the acyl-CoA dehydrogenase family.</text>
</comment>
<name>A0A845Q8K4_9HYPH</name>
<dbReference type="InterPro" id="IPR009075">
    <property type="entry name" value="AcylCo_DH/oxidase_C"/>
</dbReference>
<dbReference type="OrthoDB" id="9775090at2"/>
<dbReference type="InterPro" id="IPR050741">
    <property type="entry name" value="Acyl-CoA_dehydrogenase"/>
</dbReference>
<dbReference type="EMBL" id="WXYQ01000002">
    <property type="protein sequence ID" value="NBG94719.1"/>
    <property type="molecule type" value="Genomic_DNA"/>
</dbReference>
<comment type="cofactor">
    <cofactor evidence="1 6">
        <name>FAD</name>
        <dbReference type="ChEBI" id="CHEBI:57692"/>
    </cofactor>
</comment>
<dbReference type="AlphaFoldDB" id="A0A845Q8K4"/>
<dbReference type="InterPro" id="IPR009100">
    <property type="entry name" value="AcylCoA_DH/oxidase_NM_dom_sf"/>
</dbReference>
<evidence type="ECO:0000256" key="2">
    <source>
        <dbReference type="ARBA" id="ARBA00009347"/>
    </source>
</evidence>
<dbReference type="Gene3D" id="1.10.540.10">
    <property type="entry name" value="Acyl-CoA dehydrogenase/oxidase, N-terminal domain"/>
    <property type="match status" value="1"/>
</dbReference>
<dbReference type="Gene3D" id="2.40.110.10">
    <property type="entry name" value="Butyryl-CoA Dehydrogenase, subunit A, domain 2"/>
    <property type="match status" value="1"/>
</dbReference>
<evidence type="ECO:0000259" key="8">
    <source>
        <dbReference type="Pfam" id="PF00441"/>
    </source>
</evidence>
<protein>
    <submittedName>
        <fullName evidence="11">Acyl-CoA dehydrogenase</fullName>
    </submittedName>
</protein>
<dbReference type="Gene3D" id="1.20.140.10">
    <property type="entry name" value="Butyryl-CoA Dehydrogenase, subunit A, domain 3"/>
    <property type="match status" value="1"/>
</dbReference>
<dbReference type="SUPFAM" id="SSF47203">
    <property type="entry name" value="Acyl-CoA dehydrogenase C-terminal domain-like"/>
    <property type="match status" value="1"/>
</dbReference>
<evidence type="ECO:0000259" key="9">
    <source>
        <dbReference type="Pfam" id="PF02770"/>
    </source>
</evidence>
<comment type="caution">
    <text evidence="11">The sequence shown here is derived from an EMBL/GenBank/DDBJ whole genome shotgun (WGS) entry which is preliminary data.</text>
</comment>
<dbReference type="InterPro" id="IPR036250">
    <property type="entry name" value="AcylCo_DH-like_C"/>
</dbReference>
<dbReference type="InterPro" id="IPR037069">
    <property type="entry name" value="AcylCoA_DH/ox_N_sf"/>
</dbReference>
<dbReference type="Pfam" id="PF02771">
    <property type="entry name" value="Acyl-CoA_dh_N"/>
    <property type="match status" value="1"/>
</dbReference>
<dbReference type="Pfam" id="PF00441">
    <property type="entry name" value="Acyl-CoA_dh_1"/>
    <property type="match status" value="1"/>
</dbReference>
<evidence type="ECO:0000256" key="5">
    <source>
        <dbReference type="ARBA" id="ARBA00023002"/>
    </source>
</evidence>
<dbReference type="GO" id="GO:0003995">
    <property type="term" value="F:acyl-CoA dehydrogenase activity"/>
    <property type="evidence" value="ECO:0007669"/>
    <property type="project" value="TreeGrafter"/>
</dbReference>
<dbReference type="FunFam" id="2.40.110.10:FF:000002">
    <property type="entry name" value="Acyl-CoA dehydrogenase fadE12"/>
    <property type="match status" value="1"/>
</dbReference>
<dbReference type="FunFam" id="1.20.140.10:FF:000001">
    <property type="entry name" value="Acyl-CoA dehydrogenase"/>
    <property type="match status" value="1"/>
</dbReference>
<dbReference type="PANTHER" id="PTHR48083:SF28">
    <property type="entry name" value="ACYL-COA DEHYDROGENASE FAMILY PROTEIN (AFU_ORTHOLOGUE AFUA_6G10880)-RELATED"/>
    <property type="match status" value="1"/>
</dbReference>
<evidence type="ECO:0000256" key="4">
    <source>
        <dbReference type="ARBA" id="ARBA00022827"/>
    </source>
</evidence>
<feature type="region of interest" description="Disordered" evidence="7">
    <location>
        <begin position="1"/>
        <end position="26"/>
    </location>
</feature>
<feature type="domain" description="Acyl-CoA oxidase/dehydrogenase middle" evidence="9">
    <location>
        <begin position="145"/>
        <end position="238"/>
    </location>
</feature>
<dbReference type="GO" id="GO:0033539">
    <property type="term" value="P:fatty acid beta-oxidation using acyl-CoA dehydrogenase"/>
    <property type="evidence" value="ECO:0007669"/>
    <property type="project" value="TreeGrafter"/>
</dbReference>
<evidence type="ECO:0000256" key="6">
    <source>
        <dbReference type="RuleBase" id="RU362125"/>
    </source>
</evidence>